<protein>
    <recommendedName>
        <fullName evidence="3 12">Ribokinase</fullName>
        <shortName evidence="12">RK</shortName>
        <ecNumber evidence="2 12">2.7.1.15</ecNumber>
    </recommendedName>
</protein>
<evidence type="ECO:0000313" key="14">
    <source>
        <dbReference type="EMBL" id="BBH92844.1"/>
    </source>
</evidence>
<sequence>MEEQKRILVVGSLNMDQVVEVPRLPALGETLLGAGSLKLVPGGKGANQAVAMARLGAQVTMAGRVGRDPFGQQLLAALQSTGVSTELVAVDEEEASGTAFIFLVAQDNAIIVAAGANGRVGSDASHLAQIEEALRRASALVLQLEIPLTTVAHLIQAARAAGVPVVLNAAPAQPLSSELLRQVELLIVNEHEAQALVAALESASTADSGSFGALASEEDSADVLAQARRLALRLHAHGVATVAVTLGAAGALLVTRATQAASGTVKADPLCLYEPAPRVQVTDTTAAGDCFVGALTVALLEGQPPAQALRFAVYASALKVTRFGAQSGLPSRAEVAAFLSARASAQD</sequence>
<feature type="binding site" evidence="12">
    <location>
        <begin position="288"/>
        <end position="289"/>
    </location>
    <ligand>
        <name>ATP</name>
        <dbReference type="ChEBI" id="CHEBI:30616"/>
    </ligand>
</feature>
<evidence type="ECO:0000256" key="5">
    <source>
        <dbReference type="ARBA" id="ARBA00022723"/>
    </source>
</evidence>
<comment type="caution">
    <text evidence="12">Lacks conserved residue(s) required for the propagation of feature annotation.</text>
</comment>
<dbReference type="GO" id="GO:0004747">
    <property type="term" value="F:ribokinase activity"/>
    <property type="evidence" value="ECO:0007669"/>
    <property type="project" value="UniProtKB-UniRule"/>
</dbReference>
<keyword evidence="7 12" id="KW-0418">Kinase</keyword>
<evidence type="ECO:0000256" key="3">
    <source>
        <dbReference type="ARBA" id="ARBA00016943"/>
    </source>
</evidence>
<feature type="binding site" evidence="12">
    <location>
        <position position="285"/>
    </location>
    <ligand>
        <name>K(+)</name>
        <dbReference type="ChEBI" id="CHEBI:29103"/>
    </ligand>
</feature>
<dbReference type="GO" id="GO:0005524">
    <property type="term" value="F:ATP binding"/>
    <property type="evidence" value="ECO:0007669"/>
    <property type="project" value="UniProtKB-UniRule"/>
</dbReference>
<dbReference type="HAMAP" id="MF_01987">
    <property type="entry name" value="Ribokinase"/>
    <property type="match status" value="1"/>
</dbReference>
<comment type="similarity">
    <text evidence="12">Belongs to the carbohydrate kinase PfkB family. Ribokinase subfamily.</text>
</comment>
<dbReference type="PROSITE" id="PS00584">
    <property type="entry name" value="PFKB_KINASES_2"/>
    <property type="match status" value="1"/>
</dbReference>
<comment type="similarity">
    <text evidence="1">Belongs to the carbohydrate kinase pfkB family.</text>
</comment>
<evidence type="ECO:0000256" key="10">
    <source>
        <dbReference type="ARBA" id="ARBA00022958"/>
    </source>
</evidence>
<dbReference type="InterPro" id="IPR011877">
    <property type="entry name" value="Ribokinase"/>
</dbReference>
<dbReference type="Pfam" id="PF00294">
    <property type="entry name" value="PfkB"/>
    <property type="match status" value="1"/>
</dbReference>
<evidence type="ECO:0000256" key="2">
    <source>
        <dbReference type="ARBA" id="ARBA00012035"/>
    </source>
</evidence>
<dbReference type="CDD" id="cd01174">
    <property type="entry name" value="ribokinase"/>
    <property type="match status" value="1"/>
</dbReference>
<feature type="binding site" evidence="12">
    <location>
        <position position="145"/>
    </location>
    <ligand>
        <name>substrate</name>
    </ligand>
</feature>
<comment type="subunit">
    <text evidence="12">Homodimer.</text>
</comment>
<dbReference type="Gene3D" id="3.40.1190.20">
    <property type="match status" value="1"/>
</dbReference>
<dbReference type="InterPro" id="IPR002173">
    <property type="entry name" value="Carboh/pur_kinase_PfkB_CS"/>
</dbReference>
<evidence type="ECO:0000256" key="6">
    <source>
        <dbReference type="ARBA" id="ARBA00022741"/>
    </source>
</evidence>
<dbReference type="EC" id="2.7.1.15" evidence="2 12"/>
<dbReference type="SUPFAM" id="SSF53613">
    <property type="entry name" value="Ribokinase-like"/>
    <property type="match status" value="1"/>
</dbReference>
<keyword evidence="11 12" id="KW-0119">Carbohydrate metabolism</keyword>
<proteinExistence type="inferred from homology"/>
<comment type="pathway">
    <text evidence="12">Carbohydrate metabolism; D-ribose degradation; D-ribose 5-phosphate from beta-D-ribopyranose: step 2/2.</text>
</comment>
<feature type="domain" description="Carbohydrate kinase PfkB" evidence="13">
    <location>
        <begin position="5"/>
        <end position="331"/>
    </location>
</feature>
<evidence type="ECO:0000256" key="7">
    <source>
        <dbReference type="ARBA" id="ARBA00022777"/>
    </source>
</evidence>
<feature type="binding site" evidence="12">
    <location>
        <begin position="14"/>
        <end position="16"/>
    </location>
    <ligand>
        <name>substrate</name>
    </ligand>
</feature>
<keyword evidence="5 12" id="KW-0479">Metal-binding</keyword>
<evidence type="ECO:0000256" key="8">
    <source>
        <dbReference type="ARBA" id="ARBA00022840"/>
    </source>
</evidence>
<dbReference type="PRINTS" id="PR00990">
    <property type="entry name" value="RIBOKINASE"/>
</dbReference>
<keyword evidence="4 12" id="KW-0808">Transferase</keyword>
<feature type="binding site" evidence="12">
    <location>
        <position position="189"/>
    </location>
    <ligand>
        <name>ATP</name>
        <dbReference type="ChEBI" id="CHEBI:30616"/>
    </ligand>
</feature>
<dbReference type="EMBL" id="AP019377">
    <property type="protein sequence ID" value="BBH92844.1"/>
    <property type="molecule type" value="Genomic_DNA"/>
</dbReference>
<name>A0A455T5Q8_9CHLR</name>
<comment type="activity regulation">
    <text evidence="12">Activated by a monovalent cation that binds near, but not in, the active site. The most likely occupant of the site in vivo is potassium. Ion binding induces a conformational change that may alter substrate affinity.</text>
</comment>
<evidence type="ECO:0000259" key="13">
    <source>
        <dbReference type="Pfam" id="PF00294"/>
    </source>
</evidence>
<feature type="binding site" evidence="12">
    <location>
        <position position="289"/>
    </location>
    <ligand>
        <name>substrate</name>
    </ligand>
</feature>
<feature type="binding site" evidence="12">
    <location>
        <position position="319"/>
    </location>
    <ligand>
        <name>K(+)</name>
        <dbReference type="ChEBI" id="CHEBI:29103"/>
    </ligand>
</feature>
<dbReference type="PROSITE" id="PS00583">
    <property type="entry name" value="PFKB_KINASES_1"/>
    <property type="match status" value="1"/>
</dbReference>
<dbReference type="InterPro" id="IPR011611">
    <property type="entry name" value="PfkB_dom"/>
</dbReference>
<evidence type="ECO:0000256" key="9">
    <source>
        <dbReference type="ARBA" id="ARBA00022842"/>
    </source>
</evidence>
<reference evidence="14" key="1">
    <citation type="submission" date="2018-12" db="EMBL/GenBank/DDBJ databases">
        <title>Novel natural products biosynthetic potential of the class Ktedonobacteria.</title>
        <authorList>
            <person name="Zheng Y."/>
            <person name="Saitou A."/>
            <person name="Wang C.M."/>
            <person name="Toyoda A."/>
            <person name="Minakuchi Y."/>
            <person name="Sekiguchi Y."/>
            <person name="Ueda K."/>
            <person name="Takano H."/>
            <person name="Sakai Y."/>
            <person name="Yokota A."/>
            <person name="Yabe S."/>
        </authorList>
    </citation>
    <scope>NUCLEOTIDE SEQUENCE</scope>
    <source>
        <strain evidence="14">A3-2</strain>
    </source>
</reference>
<feature type="binding site" evidence="12">
    <location>
        <position position="324"/>
    </location>
    <ligand>
        <name>K(+)</name>
        <dbReference type="ChEBI" id="CHEBI:29103"/>
    </ligand>
</feature>
<dbReference type="InterPro" id="IPR002139">
    <property type="entry name" value="Ribo/fructo_kinase"/>
</dbReference>
<dbReference type="GO" id="GO:0019303">
    <property type="term" value="P:D-ribose catabolic process"/>
    <property type="evidence" value="ECO:0007669"/>
    <property type="project" value="UniProtKB-UniRule"/>
</dbReference>
<gene>
    <name evidence="14" type="primary">rbsK_2</name>
    <name evidence="12" type="synonym">rbsK</name>
    <name evidence="14" type="ORF">KTA_10430</name>
</gene>
<comment type="subcellular location">
    <subcellularLocation>
        <location evidence="12">Cytoplasm</location>
    </subcellularLocation>
</comment>
<dbReference type="InterPro" id="IPR029056">
    <property type="entry name" value="Ribokinase-like"/>
</dbReference>
<comment type="function">
    <text evidence="12">Catalyzes the phosphorylation of ribose at O-5 in a reaction requiring ATP and magnesium. The resulting D-ribose-5-phosphate can then be used either for sythesis of nucleotides, histidine, and tryptophan, or as a component of the pentose phosphate pathway.</text>
</comment>
<comment type="catalytic activity">
    <reaction evidence="12">
        <text>D-ribose + ATP = D-ribose 5-phosphate + ADP + H(+)</text>
        <dbReference type="Rhea" id="RHEA:13697"/>
        <dbReference type="ChEBI" id="CHEBI:15378"/>
        <dbReference type="ChEBI" id="CHEBI:30616"/>
        <dbReference type="ChEBI" id="CHEBI:47013"/>
        <dbReference type="ChEBI" id="CHEBI:78346"/>
        <dbReference type="ChEBI" id="CHEBI:456216"/>
        <dbReference type="EC" id="2.7.1.15"/>
    </reaction>
</comment>
<feature type="binding site" evidence="12">
    <location>
        <position position="283"/>
    </location>
    <ligand>
        <name>K(+)</name>
        <dbReference type="ChEBI" id="CHEBI:29103"/>
    </ligand>
</feature>
<feature type="binding site" evidence="12">
    <location>
        <begin position="43"/>
        <end position="47"/>
    </location>
    <ligand>
        <name>substrate</name>
    </ligand>
</feature>
<evidence type="ECO:0000256" key="4">
    <source>
        <dbReference type="ARBA" id="ARBA00022679"/>
    </source>
</evidence>
<accession>A0A455T5Q8</accession>
<dbReference type="GO" id="GO:0005829">
    <property type="term" value="C:cytosol"/>
    <property type="evidence" value="ECO:0007669"/>
    <property type="project" value="TreeGrafter"/>
</dbReference>
<keyword evidence="10 12" id="KW-0630">Potassium</keyword>
<keyword evidence="6 12" id="KW-0547">Nucleotide-binding</keyword>
<keyword evidence="8 12" id="KW-0067">ATP-binding</keyword>
<keyword evidence="12" id="KW-0963">Cytoplasm</keyword>
<evidence type="ECO:0000256" key="11">
    <source>
        <dbReference type="ARBA" id="ARBA00023277"/>
    </source>
</evidence>
<dbReference type="PANTHER" id="PTHR10584:SF166">
    <property type="entry name" value="RIBOKINASE"/>
    <property type="match status" value="1"/>
</dbReference>
<feature type="active site" description="Proton acceptor" evidence="12">
    <location>
        <position position="289"/>
    </location>
</feature>
<evidence type="ECO:0000256" key="1">
    <source>
        <dbReference type="ARBA" id="ARBA00005380"/>
    </source>
</evidence>
<dbReference type="UniPathway" id="UPA00916">
    <property type="reaction ID" value="UER00889"/>
</dbReference>
<dbReference type="AlphaFoldDB" id="A0A455T5Q8"/>
<organism evidence="14">
    <name type="scientific">Thermogemmatispora argillosa</name>
    <dbReference type="NCBI Taxonomy" id="2045280"/>
    <lineage>
        <taxon>Bacteria</taxon>
        <taxon>Bacillati</taxon>
        <taxon>Chloroflexota</taxon>
        <taxon>Ktedonobacteria</taxon>
        <taxon>Thermogemmatisporales</taxon>
        <taxon>Thermogemmatisporaceae</taxon>
        <taxon>Thermogemmatispora</taxon>
    </lineage>
</organism>
<dbReference type="GO" id="GO:0046872">
    <property type="term" value="F:metal ion binding"/>
    <property type="evidence" value="ECO:0007669"/>
    <property type="project" value="UniProtKB-KW"/>
</dbReference>
<dbReference type="PANTHER" id="PTHR10584">
    <property type="entry name" value="SUGAR KINASE"/>
    <property type="match status" value="1"/>
</dbReference>
<comment type="cofactor">
    <cofactor evidence="12">
        <name>Mg(2+)</name>
        <dbReference type="ChEBI" id="CHEBI:18420"/>
    </cofactor>
    <text evidence="12">Requires a divalent cation, most likely magnesium in vivo, as an electrophilic catalyst to aid phosphoryl group transfer. It is the chelate of the metal and the nucleotide that is the actual substrate.</text>
</comment>
<evidence type="ECO:0000256" key="12">
    <source>
        <dbReference type="HAMAP-Rule" id="MF_01987"/>
    </source>
</evidence>
<feature type="binding site" evidence="12">
    <location>
        <position position="322"/>
    </location>
    <ligand>
        <name>K(+)</name>
        <dbReference type="ChEBI" id="CHEBI:29103"/>
    </ligand>
</feature>
<keyword evidence="9 12" id="KW-0460">Magnesium</keyword>
<feature type="binding site" evidence="12">
    <location>
        <begin position="245"/>
        <end position="250"/>
    </location>
    <ligand>
        <name>ATP</name>
        <dbReference type="ChEBI" id="CHEBI:30616"/>
    </ligand>
</feature>